<accession>A0A1M6EIL6</accession>
<name>A0A1M6EIL6_9FIRM</name>
<gene>
    <name evidence="1" type="ORF">SAMN02745671_01909</name>
</gene>
<dbReference type="EMBL" id="FQYW01000015">
    <property type="protein sequence ID" value="SHI85325.1"/>
    <property type="molecule type" value="Genomic_DNA"/>
</dbReference>
<evidence type="ECO:0008006" key="3">
    <source>
        <dbReference type="Google" id="ProtNLM"/>
    </source>
</evidence>
<dbReference type="SUPFAM" id="SSF55729">
    <property type="entry name" value="Acyl-CoA N-acyltransferases (Nat)"/>
    <property type="match status" value="1"/>
</dbReference>
<evidence type="ECO:0000313" key="2">
    <source>
        <dbReference type="Proteomes" id="UP000191240"/>
    </source>
</evidence>
<reference evidence="1 2" key="1">
    <citation type="submission" date="2016-11" db="EMBL/GenBank/DDBJ databases">
        <authorList>
            <person name="Jaros S."/>
            <person name="Januszkiewicz K."/>
            <person name="Wedrychowicz H."/>
        </authorList>
    </citation>
    <scope>NUCLEOTIDE SEQUENCE [LARGE SCALE GENOMIC DNA]</scope>
    <source>
        <strain evidence="1 2">DSM 3074</strain>
    </source>
</reference>
<dbReference type="Gene3D" id="3.40.630.30">
    <property type="match status" value="1"/>
</dbReference>
<dbReference type="AlphaFoldDB" id="A0A1M6EIL6"/>
<dbReference type="Proteomes" id="UP000191240">
    <property type="component" value="Unassembled WGS sequence"/>
</dbReference>
<dbReference type="InterPro" id="IPR016181">
    <property type="entry name" value="Acyl_CoA_acyltransferase"/>
</dbReference>
<sequence length="59" mass="6979">MEFKISRELLADEKLIREEVFMAEQGFKNEFDETDGKAFHLVMYDNNIPVGCCRFFLRG</sequence>
<proteinExistence type="predicted"/>
<dbReference type="RefSeq" id="WP_234985337.1">
    <property type="nucleotide sequence ID" value="NZ_FQYW01000015.1"/>
</dbReference>
<organism evidence="1 2">
    <name type="scientific">Anaerovibrio lipolyticus DSM 3074</name>
    <dbReference type="NCBI Taxonomy" id="1120997"/>
    <lineage>
        <taxon>Bacteria</taxon>
        <taxon>Bacillati</taxon>
        <taxon>Bacillota</taxon>
        <taxon>Negativicutes</taxon>
        <taxon>Selenomonadales</taxon>
        <taxon>Selenomonadaceae</taxon>
        <taxon>Anaerovibrio</taxon>
    </lineage>
</organism>
<protein>
    <recommendedName>
        <fullName evidence="3">Acetyltransferase (GNAT) domain-containing protein</fullName>
    </recommendedName>
</protein>
<evidence type="ECO:0000313" key="1">
    <source>
        <dbReference type="EMBL" id="SHI85325.1"/>
    </source>
</evidence>